<dbReference type="SUPFAM" id="SSF46561">
    <property type="entry name" value="Ribosomal protein L29 (L29p)"/>
    <property type="match status" value="1"/>
</dbReference>
<organism evidence="6 7">
    <name type="scientific">Pseudanabaena frigida</name>
    <dbReference type="NCBI Taxonomy" id="945775"/>
    <lineage>
        <taxon>Bacteria</taxon>
        <taxon>Bacillati</taxon>
        <taxon>Cyanobacteriota</taxon>
        <taxon>Cyanophyceae</taxon>
        <taxon>Pseudanabaenales</taxon>
        <taxon>Pseudanabaenaceae</taxon>
        <taxon>Pseudanabaena</taxon>
    </lineage>
</organism>
<evidence type="ECO:0000256" key="1">
    <source>
        <dbReference type="ARBA" id="ARBA00009254"/>
    </source>
</evidence>
<dbReference type="InterPro" id="IPR050063">
    <property type="entry name" value="Ribosomal_protein_uL29"/>
</dbReference>
<name>A0A2W4WKX3_9CYAN</name>
<dbReference type="GO" id="GO:0003735">
    <property type="term" value="F:structural constituent of ribosome"/>
    <property type="evidence" value="ECO:0007669"/>
    <property type="project" value="InterPro"/>
</dbReference>
<dbReference type="GO" id="GO:0006412">
    <property type="term" value="P:translation"/>
    <property type="evidence" value="ECO:0007669"/>
    <property type="project" value="UniProtKB-UniRule"/>
</dbReference>
<dbReference type="InterPro" id="IPR036049">
    <property type="entry name" value="Ribosomal_uL29_sf"/>
</dbReference>
<comment type="similarity">
    <text evidence="1 5">Belongs to the universal ribosomal protein uL29 family.</text>
</comment>
<sequence>MALPKVQETRELSDDELQAQILTVKKELFDLRFKQATRQPVQPHQFKHAKHHLSQLMTVERERQSRA</sequence>
<evidence type="ECO:0000256" key="4">
    <source>
        <dbReference type="ARBA" id="ARBA00035204"/>
    </source>
</evidence>
<evidence type="ECO:0000256" key="2">
    <source>
        <dbReference type="ARBA" id="ARBA00022980"/>
    </source>
</evidence>
<dbReference type="Proteomes" id="UP000249467">
    <property type="component" value="Unassembled WGS sequence"/>
</dbReference>
<dbReference type="NCBIfam" id="TIGR00012">
    <property type="entry name" value="L29"/>
    <property type="match status" value="1"/>
</dbReference>
<evidence type="ECO:0000256" key="3">
    <source>
        <dbReference type="ARBA" id="ARBA00023274"/>
    </source>
</evidence>
<gene>
    <name evidence="5" type="primary">rpmC</name>
    <name evidence="5" type="synonym">rpl29</name>
    <name evidence="6" type="ORF">DCF19_04150</name>
</gene>
<reference evidence="6 7" key="1">
    <citation type="submission" date="2018-04" db="EMBL/GenBank/DDBJ databases">
        <authorList>
            <person name="Go L.Y."/>
            <person name="Mitchell J.A."/>
        </authorList>
    </citation>
    <scope>NUCLEOTIDE SEQUENCE [LARGE SCALE GENOMIC DNA]</scope>
    <source>
        <strain evidence="6">ULC066bin1</strain>
    </source>
</reference>
<accession>A0A2W4WKX3</accession>
<proteinExistence type="inferred from homology"/>
<comment type="caution">
    <text evidence="6">The sequence shown here is derived from an EMBL/GenBank/DDBJ whole genome shotgun (WGS) entry which is preliminary data.</text>
</comment>
<dbReference type="CDD" id="cd00427">
    <property type="entry name" value="Ribosomal_L29_HIP"/>
    <property type="match status" value="1"/>
</dbReference>
<evidence type="ECO:0000256" key="5">
    <source>
        <dbReference type="HAMAP-Rule" id="MF_00374"/>
    </source>
</evidence>
<dbReference type="PANTHER" id="PTHR10916:SF0">
    <property type="entry name" value="LARGE RIBOSOMAL SUBUNIT PROTEIN UL29C"/>
    <property type="match status" value="1"/>
</dbReference>
<keyword evidence="3 5" id="KW-0687">Ribonucleoprotein</keyword>
<dbReference type="HAMAP" id="MF_00374">
    <property type="entry name" value="Ribosomal_uL29"/>
    <property type="match status" value="1"/>
</dbReference>
<dbReference type="AlphaFoldDB" id="A0A2W4WKX3"/>
<protein>
    <recommendedName>
        <fullName evidence="4 5">Large ribosomal subunit protein uL29</fullName>
    </recommendedName>
</protein>
<dbReference type="PANTHER" id="PTHR10916">
    <property type="entry name" value="60S RIBOSOMAL PROTEIN L35/50S RIBOSOMAL PROTEIN L29"/>
    <property type="match status" value="1"/>
</dbReference>
<keyword evidence="2 5" id="KW-0689">Ribosomal protein</keyword>
<dbReference type="Pfam" id="PF00831">
    <property type="entry name" value="Ribosomal_L29"/>
    <property type="match status" value="1"/>
</dbReference>
<dbReference type="GO" id="GO:0022625">
    <property type="term" value="C:cytosolic large ribosomal subunit"/>
    <property type="evidence" value="ECO:0007669"/>
    <property type="project" value="TreeGrafter"/>
</dbReference>
<dbReference type="InterPro" id="IPR001854">
    <property type="entry name" value="Ribosomal_uL29"/>
</dbReference>
<evidence type="ECO:0000313" key="6">
    <source>
        <dbReference type="EMBL" id="PZO43827.1"/>
    </source>
</evidence>
<reference evidence="6 7" key="2">
    <citation type="submission" date="2018-06" db="EMBL/GenBank/DDBJ databases">
        <title>Metagenomic assembly of (sub)arctic Cyanobacteria and their associated microbiome from non-axenic cultures.</title>
        <authorList>
            <person name="Baurain D."/>
        </authorList>
    </citation>
    <scope>NUCLEOTIDE SEQUENCE [LARGE SCALE GENOMIC DNA]</scope>
    <source>
        <strain evidence="6">ULC066bin1</strain>
    </source>
</reference>
<dbReference type="Gene3D" id="1.10.287.310">
    <property type="match status" value="1"/>
</dbReference>
<dbReference type="EMBL" id="QBML01000004">
    <property type="protein sequence ID" value="PZO43827.1"/>
    <property type="molecule type" value="Genomic_DNA"/>
</dbReference>
<evidence type="ECO:0000313" key="7">
    <source>
        <dbReference type="Proteomes" id="UP000249467"/>
    </source>
</evidence>